<dbReference type="AlphaFoldDB" id="M0QIV0"/>
<dbReference type="RefSeq" id="WP_007620439.1">
    <property type="nucleotide sequence ID" value="NZ_BANX01000015.1"/>
</dbReference>
<evidence type="ECO:0000313" key="2">
    <source>
        <dbReference type="EMBL" id="GAC68354.1"/>
    </source>
</evidence>
<name>M0QIV0_9ACTN</name>
<protein>
    <submittedName>
        <fullName evidence="2">Putative oxidoreductase</fullName>
    </submittedName>
</protein>
<dbReference type="InterPro" id="IPR002347">
    <property type="entry name" value="SDR_fam"/>
</dbReference>
<dbReference type="GO" id="GO:0016491">
    <property type="term" value="F:oxidoreductase activity"/>
    <property type="evidence" value="ECO:0007669"/>
    <property type="project" value="UniProtKB-KW"/>
</dbReference>
<dbReference type="Gene3D" id="3.40.50.720">
    <property type="entry name" value="NAD(P)-binding Rossmann-like Domain"/>
    <property type="match status" value="1"/>
</dbReference>
<dbReference type="SUPFAM" id="SSF51735">
    <property type="entry name" value="NAD(P)-binding Rossmann-fold domains"/>
    <property type="match status" value="1"/>
</dbReference>
<accession>M0QIV0</accession>
<dbReference type="PANTHER" id="PTHR43157:SF31">
    <property type="entry name" value="PHOSPHATIDYLINOSITOL-GLYCAN BIOSYNTHESIS CLASS F PROTEIN"/>
    <property type="match status" value="1"/>
</dbReference>
<keyword evidence="3" id="KW-1185">Reference proteome</keyword>
<evidence type="ECO:0000256" key="1">
    <source>
        <dbReference type="ARBA" id="ARBA00023002"/>
    </source>
</evidence>
<dbReference type="EMBL" id="BANX01000015">
    <property type="protein sequence ID" value="GAC68354.1"/>
    <property type="molecule type" value="Genomic_DNA"/>
</dbReference>
<dbReference type="Proteomes" id="UP000011666">
    <property type="component" value="Unassembled WGS sequence"/>
</dbReference>
<dbReference type="eggNOG" id="COG1028">
    <property type="taxonomic scope" value="Bacteria"/>
</dbReference>
<evidence type="ECO:0000313" key="3">
    <source>
        <dbReference type="Proteomes" id="UP000011666"/>
    </source>
</evidence>
<gene>
    <name evidence="2" type="ORF">GS4_15_00030</name>
</gene>
<reference evidence="2 3" key="1">
    <citation type="submission" date="2013-01" db="EMBL/GenBank/DDBJ databases">
        <title>Whole genome shotgun sequence of Gordonia soli NBRC 108243.</title>
        <authorList>
            <person name="Isaki-Nakamura S."/>
            <person name="Hosoyama A."/>
            <person name="Tsuchikane K."/>
            <person name="Ando Y."/>
            <person name="Baba S."/>
            <person name="Ohji S."/>
            <person name="Hamada M."/>
            <person name="Tamura T."/>
            <person name="Yamazoe A."/>
            <person name="Yamazaki S."/>
            <person name="Fujita N."/>
        </authorList>
    </citation>
    <scope>NUCLEOTIDE SEQUENCE [LARGE SCALE GENOMIC DNA]</scope>
    <source>
        <strain evidence="2 3">NBRC 108243</strain>
    </source>
</reference>
<dbReference type="PANTHER" id="PTHR43157">
    <property type="entry name" value="PHOSPHATIDYLINOSITOL-GLYCAN BIOSYNTHESIS CLASS F PROTEIN-RELATED"/>
    <property type="match status" value="1"/>
</dbReference>
<dbReference type="Pfam" id="PF00106">
    <property type="entry name" value="adh_short"/>
    <property type="match status" value="1"/>
</dbReference>
<dbReference type="OrthoDB" id="4449798at2"/>
<sequence length="292" mass="30831">MSGWSTSDIPDQTGRRVVITGANSGLGAETAKALAAAGAEVVLAVRTTAKAEPVAAEIGPKASVRRLDLADLASVRDFAEGFDGADVLINNAGVMAVPLARTADGFEMQIGTNHLGHFALTALLLPKITDRVVTLSSEVHQIGNLDLDDLNWEKRKYGRWRAYGDSKLANLMFGKELAARLGSSGSTVQSLVAHPGYAATELQGRSGNWTDRFAKLANRLPIAQSAAGGALPTLYAATSPDASSGGFYGPTEFFGMHGAPGPSRYHKRADDTVKRERLWTLSESLTSTTFGV</sequence>
<keyword evidence="1" id="KW-0560">Oxidoreductase</keyword>
<comment type="caution">
    <text evidence="2">The sequence shown here is derived from an EMBL/GenBank/DDBJ whole genome shotgun (WGS) entry which is preliminary data.</text>
</comment>
<dbReference type="PRINTS" id="PR00081">
    <property type="entry name" value="GDHRDH"/>
</dbReference>
<proteinExistence type="predicted"/>
<dbReference type="NCBIfam" id="NF004846">
    <property type="entry name" value="PRK06197.1"/>
    <property type="match status" value="1"/>
</dbReference>
<organism evidence="2 3">
    <name type="scientific">Gordonia soli NBRC 108243</name>
    <dbReference type="NCBI Taxonomy" id="1223545"/>
    <lineage>
        <taxon>Bacteria</taxon>
        <taxon>Bacillati</taxon>
        <taxon>Actinomycetota</taxon>
        <taxon>Actinomycetes</taxon>
        <taxon>Mycobacteriales</taxon>
        <taxon>Gordoniaceae</taxon>
        <taxon>Gordonia</taxon>
    </lineage>
</organism>
<dbReference type="InterPro" id="IPR036291">
    <property type="entry name" value="NAD(P)-bd_dom_sf"/>
</dbReference>
<dbReference type="STRING" id="1223545.GS4_15_00030"/>